<dbReference type="AlphaFoldDB" id="A0A1E2SJY2"/>
<dbReference type="EMBL" id="LNZG01000023">
    <property type="protein sequence ID" value="ODA89958.1"/>
    <property type="molecule type" value="Genomic_DNA"/>
</dbReference>
<feature type="transmembrane region" description="Helical" evidence="1">
    <location>
        <begin position="24"/>
        <end position="50"/>
    </location>
</feature>
<keyword evidence="1" id="KW-0472">Membrane</keyword>
<dbReference type="Proteomes" id="UP000094426">
    <property type="component" value="Unassembled WGS sequence"/>
</dbReference>
<comment type="caution">
    <text evidence="2">The sequence shown here is derived from an EMBL/GenBank/DDBJ whole genome shotgun (WGS) entry which is preliminary data.</text>
</comment>
<keyword evidence="1" id="KW-0812">Transmembrane</keyword>
<dbReference type="OrthoDB" id="9905191at2"/>
<feature type="transmembrane region" description="Helical" evidence="1">
    <location>
        <begin position="56"/>
        <end position="76"/>
    </location>
</feature>
<dbReference type="RefSeq" id="WP_041767930.1">
    <property type="nucleotide sequence ID" value="NZ_LNZG01000023.1"/>
</dbReference>
<keyword evidence="1" id="KW-1133">Transmembrane helix</keyword>
<sequence length="85" mass="8809">MIEQQLYNESVTSEAIRRLTKAEAFGVVTGAVGAQLLTIGGLVAAVTLIVLGYPAASIAGIILAILGASTQVVTAWRSNRPPDED</sequence>
<accession>A0A1E2SJY2</accession>
<name>A0A1E2SJY2_LEIXY</name>
<proteinExistence type="predicted"/>
<gene>
    <name evidence="2" type="ORF">ATY41_02655</name>
</gene>
<evidence type="ECO:0000256" key="1">
    <source>
        <dbReference type="SAM" id="Phobius"/>
    </source>
</evidence>
<evidence type="ECO:0000313" key="3">
    <source>
        <dbReference type="Proteomes" id="UP000094426"/>
    </source>
</evidence>
<organism evidence="2 3">
    <name type="scientific">Leifsonia xyli subsp. xyli</name>
    <dbReference type="NCBI Taxonomy" id="59736"/>
    <lineage>
        <taxon>Bacteria</taxon>
        <taxon>Bacillati</taxon>
        <taxon>Actinomycetota</taxon>
        <taxon>Actinomycetes</taxon>
        <taxon>Micrococcales</taxon>
        <taxon>Microbacteriaceae</taxon>
        <taxon>Leifsonia</taxon>
    </lineage>
</organism>
<reference evidence="2 3" key="1">
    <citation type="submission" date="2015-11" db="EMBL/GenBank/DDBJ databases">
        <authorList>
            <person name="Zhang Y."/>
            <person name="Guo Z."/>
        </authorList>
    </citation>
    <scope>NUCLEOTIDE SEQUENCE [LARGE SCALE GENOMIC DNA]</scope>
    <source>
        <strain evidence="3">gdw1</strain>
    </source>
</reference>
<evidence type="ECO:0000313" key="2">
    <source>
        <dbReference type="EMBL" id="ODA89958.1"/>
    </source>
</evidence>
<protein>
    <submittedName>
        <fullName evidence="2">Uncharacterized protein</fullName>
    </submittedName>
</protein>